<dbReference type="EMBL" id="JBHTJV010000005">
    <property type="protein sequence ID" value="MFD0916427.1"/>
    <property type="molecule type" value="Genomic_DNA"/>
</dbReference>
<accession>A0ABW3FD71</accession>
<dbReference type="GO" id="GO:0051213">
    <property type="term" value="F:dioxygenase activity"/>
    <property type="evidence" value="ECO:0007669"/>
    <property type="project" value="UniProtKB-KW"/>
</dbReference>
<evidence type="ECO:0000313" key="2">
    <source>
        <dbReference type="Proteomes" id="UP001597101"/>
    </source>
</evidence>
<dbReference type="Proteomes" id="UP001597101">
    <property type="component" value="Unassembled WGS sequence"/>
</dbReference>
<organism evidence="1 2">
    <name type="scientific">Pseudahrensia aquimaris</name>
    <dbReference type="NCBI Taxonomy" id="744461"/>
    <lineage>
        <taxon>Bacteria</taxon>
        <taxon>Pseudomonadati</taxon>
        <taxon>Pseudomonadota</taxon>
        <taxon>Alphaproteobacteria</taxon>
        <taxon>Hyphomicrobiales</taxon>
        <taxon>Ahrensiaceae</taxon>
        <taxon>Pseudahrensia</taxon>
    </lineage>
</organism>
<dbReference type="InterPro" id="IPR047128">
    <property type="entry name" value="PhyH"/>
</dbReference>
<keyword evidence="2" id="KW-1185">Reference proteome</keyword>
<evidence type="ECO:0000313" key="1">
    <source>
        <dbReference type="EMBL" id="MFD0916427.1"/>
    </source>
</evidence>
<keyword evidence="1" id="KW-0560">Oxidoreductase</keyword>
<proteinExistence type="predicted"/>
<keyword evidence="1" id="KW-0223">Dioxygenase</keyword>
<gene>
    <name evidence="1" type="ORF">ACFQ14_08415</name>
</gene>
<dbReference type="InterPro" id="IPR008775">
    <property type="entry name" value="Phytyl_CoA_dOase-like"/>
</dbReference>
<dbReference type="Pfam" id="PF05721">
    <property type="entry name" value="PhyH"/>
    <property type="match status" value="1"/>
</dbReference>
<dbReference type="SUPFAM" id="SSF51197">
    <property type="entry name" value="Clavaminate synthase-like"/>
    <property type="match status" value="1"/>
</dbReference>
<dbReference type="RefSeq" id="WP_377212281.1">
    <property type="nucleotide sequence ID" value="NZ_JBHTJV010000005.1"/>
</dbReference>
<protein>
    <submittedName>
        <fullName evidence="1">Phytanoyl-CoA dioxygenase family protein</fullName>
    </submittedName>
</protein>
<sequence length="374" mass="40933">MSRHVSELETLIATQTNSAHVPLASSIQENIPVYDCARLASHLDGELRQNLMKELAQVLLTGAGVFVLKSGYQDTSIIDEATDAFNQIIAREKQGSGGGGDHFAKAGSNDRIWNSLEKLCREAPELYVRYHANRWLELAAESWLGPAFQMTAQVNLVHPGGAAQEGHCDYHLGFMTAEQVASYPAHIHATSAQLTLQGAIAHGQVPIESGPTKLLPHSQKWPHNYALFRENEVRALFEANFVQLPLDKGDLVFFSPGLLHGAGDNRTQDIHRLVNLVQISSAFGRAMETIDRTAMCKTVFPFLKSGTLSAGEIHAVIASTAEGYSFPTNLDNDPPIGGLAPQSQQALMHQALREDWDQAALEKALDERDAKRRA</sequence>
<dbReference type="PANTHER" id="PTHR21308:SF8">
    <property type="entry name" value="PHYTANOYL-COA DIOXYGENASE FAMILY PROTEIN (AFU_ORTHOLOGUE AFUA_2G09620)"/>
    <property type="match status" value="1"/>
</dbReference>
<dbReference type="Gene3D" id="2.60.120.620">
    <property type="entry name" value="q2cbj1_9rhob like domain"/>
    <property type="match status" value="1"/>
</dbReference>
<comment type="caution">
    <text evidence="1">The sequence shown here is derived from an EMBL/GenBank/DDBJ whole genome shotgun (WGS) entry which is preliminary data.</text>
</comment>
<name>A0ABW3FD71_9HYPH</name>
<reference evidence="2" key="1">
    <citation type="journal article" date="2019" name="Int. J. Syst. Evol. Microbiol.">
        <title>The Global Catalogue of Microorganisms (GCM) 10K type strain sequencing project: providing services to taxonomists for standard genome sequencing and annotation.</title>
        <authorList>
            <consortium name="The Broad Institute Genomics Platform"/>
            <consortium name="The Broad Institute Genome Sequencing Center for Infectious Disease"/>
            <person name="Wu L."/>
            <person name="Ma J."/>
        </authorList>
    </citation>
    <scope>NUCLEOTIDE SEQUENCE [LARGE SCALE GENOMIC DNA]</scope>
    <source>
        <strain evidence="2">CCUG 60023</strain>
    </source>
</reference>
<dbReference type="PANTHER" id="PTHR21308">
    <property type="entry name" value="PHYTANOYL-COA ALPHA-HYDROXYLASE"/>
    <property type="match status" value="1"/>
</dbReference>